<dbReference type="EMBL" id="VDCV01000006">
    <property type="protein sequence ID" value="KAB5552648.1"/>
    <property type="molecule type" value="Genomic_DNA"/>
</dbReference>
<dbReference type="InterPro" id="IPR000719">
    <property type="entry name" value="Prot_kinase_dom"/>
</dbReference>
<evidence type="ECO:0000313" key="3">
    <source>
        <dbReference type="Proteomes" id="UP000326939"/>
    </source>
</evidence>
<dbReference type="PROSITE" id="PS50011">
    <property type="entry name" value="PROTEIN_KINASE_DOM"/>
    <property type="match status" value="1"/>
</dbReference>
<dbReference type="InterPro" id="IPR011009">
    <property type="entry name" value="Kinase-like_dom_sf"/>
</dbReference>
<dbReference type="InterPro" id="IPR051564">
    <property type="entry name" value="LRR_receptor-like_kinase"/>
</dbReference>
<dbReference type="SUPFAM" id="SSF56112">
    <property type="entry name" value="Protein kinase-like (PK-like)"/>
    <property type="match status" value="1"/>
</dbReference>
<feature type="domain" description="Protein kinase" evidence="1">
    <location>
        <begin position="1"/>
        <end position="200"/>
    </location>
</feature>
<comment type="caution">
    <text evidence="2">The sequence shown here is derived from an EMBL/GenBank/DDBJ whole genome shotgun (WGS) entry which is preliminary data.</text>
</comment>
<dbReference type="Gene3D" id="1.10.510.10">
    <property type="entry name" value="Transferase(Phosphotransferase) domain 1"/>
    <property type="match status" value="1"/>
</dbReference>
<protein>
    <recommendedName>
        <fullName evidence="1">Protein kinase domain-containing protein</fullName>
    </recommendedName>
</protein>
<dbReference type="PANTHER" id="PTHR48055:SF54">
    <property type="entry name" value="PROTEIN KINASE DOMAIN-CONTAINING PROTEIN"/>
    <property type="match status" value="1"/>
</dbReference>
<gene>
    <name evidence="2" type="ORF">DKX38_009959</name>
</gene>
<evidence type="ECO:0000313" key="2">
    <source>
        <dbReference type="EMBL" id="KAB5552648.1"/>
    </source>
</evidence>
<proteinExistence type="predicted"/>
<name>A0A5N5MC46_9ROSI</name>
<accession>A0A5N5MC46</accession>
<evidence type="ECO:0000259" key="1">
    <source>
        <dbReference type="PROSITE" id="PS50011"/>
    </source>
</evidence>
<dbReference type="AlphaFoldDB" id="A0A5N5MC46"/>
<dbReference type="GO" id="GO:0005524">
    <property type="term" value="F:ATP binding"/>
    <property type="evidence" value="ECO:0007669"/>
    <property type="project" value="InterPro"/>
</dbReference>
<dbReference type="GO" id="GO:0004672">
    <property type="term" value="F:protein kinase activity"/>
    <property type="evidence" value="ECO:0007669"/>
    <property type="project" value="InterPro"/>
</dbReference>
<dbReference type="GO" id="GO:0016020">
    <property type="term" value="C:membrane"/>
    <property type="evidence" value="ECO:0007669"/>
    <property type="project" value="TreeGrafter"/>
</dbReference>
<organism evidence="2 3">
    <name type="scientific">Salix brachista</name>
    <dbReference type="NCBI Taxonomy" id="2182728"/>
    <lineage>
        <taxon>Eukaryota</taxon>
        <taxon>Viridiplantae</taxon>
        <taxon>Streptophyta</taxon>
        <taxon>Embryophyta</taxon>
        <taxon>Tracheophyta</taxon>
        <taxon>Spermatophyta</taxon>
        <taxon>Magnoliopsida</taxon>
        <taxon>eudicotyledons</taxon>
        <taxon>Gunneridae</taxon>
        <taxon>Pentapetalae</taxon>
        <taxon>rosids</taxon>
        <taxon>fabids</taxon>
        <taxon>Malpighiales</taxon>
        <taxon>Salicaceae</taxon>
        <taxon>Saliceae</taxon>
        <taxon>Salix</taxon>
    </lineage>
</organism>
<dbReference type="Proteomes" id="UP000326939">
    <property type="component" value="Chromosome 6"/>
</dbReference>
<sequence>MEVHKLPSVEFYGIKHIVRIDNLIGSGRSGKVYRVAANGSSFVDVKRKWNSRELDQKLEKEFLAEFTKMSNQANLLDSEFNDFGLAKMLIKPEELATVSCCRSFSHIAPGKVCSKSWNEKTDIYSFGDVLLELATGKAATYGAKWALLHMQVGKPIVDSLDEEISNVFKLGVFRTSILPSARPDMKEVLQVLLGRSRPLVYGVRIIASVYDSTSLFKSSKRKM</sequence>
<reference evidence="3" key="1">
    <citation type="journal article" date="2019" name="Gigascience">
        <title>De novo genome assembly of the endangered Acer yangbiense, a plant species with extremely small populations endemic to Yunnan Province, China.</title>
        <authorList>
            <person name="Yang J."/>
            <person name="Wariss H.M."/>
            <person name="Tao L."/>
            <person name="Zhang R."/>
            <person name="Yun Q."/>
            <person name="Hollingsworth P."/>
            <person name="Dao Z."/>
            <person name="Luo G."/>
            <person name="Guo H."/>
            <person name="Ma Y."/>
            <person name="Sun W."/>
        </authorList>
    </citation>
    <scope>NUCLEOTIDE SEQUENCE [LARGE SCALE GENOMIC DNA]</scope>
    <source>
        <strain evidence="3">cv. br00</strain>
    </source>
</reference>
<keyword evidence="3" id="KW-1185">Reference proteome</keyword>
<dbReference type="PANTHER" id="PTHR48055">
    <property type="entry name" value="LEUCINE-RICH REPEAT RECEPTOR PROTEIN KINASE EMS1"/>
    <property type="match status" value="1"/>
</dbReference>